<gene>
    <name evidence="1" type="ORF">S06H3_43057</name>
</gene>
<reference evidence="1" key="1">
    <citation type="journal article" date="2014" name="Front. Microbiol.">
        <title>High frequency of phylogenetically diverse reductive dehalogenase-homologous genes in deep subseafloor sedimentary metagenomes.</title>
        <authorList>
            <person name="Kawai M."/>
            <person name="Futagami T."/>
            <person name="Toyoda A."/>
            <person name="Takaki Y."/>
            <person name="Nishi S."/>
            <person name="Hori S."/>
            <person name="Arai W."/>
            <person name="Tsubouchi T."/>
            <person name="Morono Y."/>
            <person name="Uchiyama I."/>
            <person name="Ito T."/>
            <person name="Fujiyama A."/>
            <person name="Inagaki F."/>
            <person name="Takami H."/>
        </authorList>
    </citation>
    <scope>NUCLEOTIDE SEQUENCE</scope>
    <source>
        <strain evidence="1">Expedition CK06-06</strain>
    </source>
</reference>
<protein>
    <submittedName>
        <fullName evidence="1">Uncharacterized protein</fullName>
    </submittedName>
</protein>
<accession>X1PXN2</accession>
<dbReference type="EMBL" id="BARV01026674">
    <property type="protein sequence ID" value="GAI43605.1"/>
    <property type="molecule type" value="Genomic_DNA"/>
</dbReference>
<sequence>MKERRQDEDQLKLTGIGENILISGILTKRYDINEIIEEVSRKKRSI</sequence>
<evidence type="ECO:0000313" key="1">
    <source>
        <dbReference type="EMBL" id="GAI43605.1"/>
    </source>
</evidence>
<name>X1PXN2_9ZZZZ</name>
<comment type="caution">
    <text evidence="1">The sequence shown here is derived from an EMBL/GenBank/DDBJ whole genome shotgun (WGS) entry which is preliminary data.</text>
</comment>
<proteinExistence type="predicted"/>
<organism evidence="1">
    <name type="scientific">marine sediment metagenome</name>
    <dbReference type="NCBI Taxonomy" id="412755"/>
    <lineage>
        <taxon>unclassified sequences</taxon>
        <taxon>metagenomes</taxon>
        <taxon>ecological metagenomes</taxon>
    </lineage>
</organism>
<dbReference type="AlphaFoldDB" id="X1PXN2"/>